<dbReference type="AlphaFoldDB" id="A0AAE4Y9J0"/>
<reference evidence="3" key="1">
    <citation type="submission" date="2020-01" db="EMBL/GenBank/DDBJ databases">
        <authorList>
            <person name="Chen W.-M."/>
        </authorList>
    </citation>
    <scope>NUCLEOTIDE SEQUENCE</scope>
    <source>
        <strain evidence="3">CYK-10</strain>
    </source>
</reference>
<keyword evidence="4" id="KW-1185">Reference proteome</keyword>
<evidence type="ECO:0000256" key="1">
    <source>
        <dbReference type="SAM" id="MobiDB-lite"/>
    </source>
</evidence>
<feature type="region of interest" description="Disordered" evidence="1">
    <location>
        <begin position="376"/>
        <end position="409"/>
    </location>
</feature>
<dbReference type="RefSeq" id="WP_168774146.1">
    <property type="nucleotide sequence ID" value="NZ_JAABNR010000005.1"/>
</dbReference>
<feature type="region of interest" description="Disordered" evidence="1">
    <location>
        <begin position="123"/>
        <end position="193"/>
    </location>
</feature>
<name>A0AAE4Y9J0_9RHOB</name>
<evidence type="ECO:0000259" key="2">
    <source>
        <dbReference type="Pfam" id="PF02120"/>
    </source>
</evidence>
<dbReference type="CDD" id="cd17470">
    <property type="entry name" value="T3SS_Flik_C"/>
    <property type="match status" value="1"/>
</dbReference>
<evidence type="ECO:0000313" key="3">
    <source>
        <dbReference type="EMBL" id="NBZ87341.1"/>
    </source>
</evidence>
<gene>
    <name evidence="3" type="ORF">GV832_07070</name>
</gene>
<feature type="region of interest" description="Disordered" evidence="1">
    <location>
        <begin position="1"/>
        <end position="30"/>
    </location>
</feature>
<dbReference type="Proteomes" id="UP001193501">
    <property type="component" value="Unassembled WGS sequence"/>
</dbReference>
<dbReference type="InterPro" id="IPR038610">
    <property type="entry name" value="FliK-like_C_sf"/>
</dbReference>
<feature type="compositionally biased region" description="Pro residues" evidence="1">
    <location>
        <begin position="126"/>
        <end position="137"/>
    </location>
</feature>
<comment type="caution">
    <text evidence="3">The sequence shown here is derived from an EMBL/GenBank/DDBJ whole genome shotgun (WGS) entry which is preliminary data.</text>
</comment>
<dbReference type="Pfam" id="PF02120">
    <property type="entry name" value="Flg_hook"/>
    <property type="match status" value="1"/>
</dbReference>
<dbReference type="InterPro" id="IPR021136">
    <property type="entry name" value="Flagellar_hook_control-like_C"/>
</dbReference>
<dbReference type="EMBL" id="JAABNR010000005">
    <property type="protein sequence ID" value="NBZ87341.1"/>
    <property type="molecule type" value="Genomic_DNA"/>
</dbReference>
<sequence>MGTEREASRATTLPDAALRQAPLAVPPNPKAETQRLLQALRAEPVVVPAPQSQDTRVTEAASAATARPIADLAPAPSSPRQTEATTLAPQTARPPVLPDLALPVDPVPPANLVGEALVDAVSAPVTPGPTPADPRPAAPAERHAQPLAQPSRPHPAQLRPADPPSMADVVSQAARAEAGPRPGPVDEAPRPSRRIATSAEPLAPKAEGRAADPVQVVTEAPLAAAPPPDLPRKEVEVAPQPVAPSVQEAKAPAQQTSAPVVAPSTLAASEATRKAVETARDFAPRLVKRIAETGSRKSEIVLEPAELGRLRFELITRGDRVEVHMTAERPETLELLRANVTELRQEFRSAGLDTGTMNFGQWGQGAREERNLAPFADPLAEPGFDAAPMAALTPPPERRSVAGGLDLRL</sequence>
<proteinExistence type="predicted"/>
<evidence type="ECO:0000313" key="4">
    <source>
        <dbReference type="Proteomes" id="UP001193501"/>
    </source>
</evidence>
<accession>A0AAE4Y9J0</accession>
<dbReference type="Gene3D" id="3.30.750.140">
    <property type="match status" value="1"/>
</dbReference>
<feature type="domain" description="Flagellar hook-length control protein-like C-terminal" evidence="2">
    <location>
        <begin position="293"/>
        <end position="363"/>
    </location>
</feature>
<feature type="compositionally biased region" description="Polar residues" evidence="1">
    <location>
        <begin position="78"/>
        <end position="89"/>
    </location>
</feature>
<feature type="region of interest" description="Disordered" evidence="1">
    <location>
        <begin position="45"/>
        <end position="105"/>
    </location>
</feature>
<organism evidence="3 4">
    <name type="scientific">Stagnihabitans tardus</name>
    <dbReference type="NCBI Taxonomy" id="2699202"/>
    <lineage>
        <taxon>Bacteria</taxon>
        <taxon>Pseudomonadati</taxon>
        <taxon>Pseudomonadota</taxon>
        <taxon>Alphaproteobacteria</taxon>
        <taxon>Rhodobacterales</taxon>
        <taxon>Paracoccaceae</taxon>
        <taxon>Stagnihabitans</taxon>
    </lineage>
</organism>
<protein>
    <recommendedName>
        <fullName evidence="2">Flagellar hook-length control protein-like C-terminal domain-containing protein</fullName>
    </recommendedName>
</protein>